<feature type="compositionally biased region" description="Basic and acidic residues" evidence="1">
    <location>
        <begin position="203"/>
        <end position="233"/>
    </location>
</feature>
<feature type="region of interest" description="Disordered" evidence="1">
    <location>
        <begin position="93"/>
        <end position="154"/>
    </location>
</feature>
<dbReference type="PANTHER" id="PTHR18871">
    <property type="entry name" value="CENTROSOMAL PROTEIN OF 112 KDA"/>
    <property type="match status" value="1"/>
</dbReference>
<evidence type="ECO:0000259" key="2">
    <source>
        <dbReference type="Pfam" id="PF14846"/>
    </source>
</evidence>
<feature type="compositionally biased region" description="Basic and acidic residues" evidence="1">
    <location>
        <begin position="616"/>
        <end position="628"/>
    </location>
</feature>
<evidence type="ECO:0000313" key="4">
    <source>
        <dbReference type="Proteomes" id="UP000232323"/>
    </source>
</evidence>
<feature type="compositionally biased region" description="Polar residues" evidence="1">
    <location>
        <begin position="476"/>
        <end position="492"/>
    </location>
</feature>
<feature type="compositionally biased region" description="Polar residues" evidence="1">
    <location>
        <begin position="1520"/>
        <end position="1532"/>
    </location>
</feature>
<feature type="region of interest" description="Disordered" evidence="1">
    <location>
        <begin position="1375"/>
        <end position="1449"/>
    </location>
</feature>
<feature type="compositionally biased region" description="Basic and acidic residues" evidence="1">
    <location>
        <begin position="401"/>
        <end position="421"/>
    </location>
</feature>
<dbReference type="InterPro" id="IPR055310">
    <property type="entry name" value="CEP112"/>
</dbReference>
<reference evidence="3 4" key="1">
    <citation type="submission" date="2017-08" db="EMBL/GenBank/DDBJ databases">
        <title>Acidophilic green algal genome provides insights into adaptation to an acidic environment.</title>
        <authorList>
            <person name="Hirooka S."/>
            <person name="Hirose Y."/>
            <person name="Kanesaki Y."/>
            <person name="Higuchi S."/>
            <person name="Fujiwara T."/>
            <person name="Onuma R."/>
            <person name="Era A."/>
            <person name="Ohbayashi R."/>
            <person name="Uzuka A."/>
            <person name="Nozaki H."/>
            <person name="Yoshikawa H."/>
            <person name="Miyagishima S.Y."/>
        </authorList>
    </citation>
    <scope>NUCLEOTIDE SEQUENCE [LARGE SCALE GENOMIC DNA]</scope>
    <source>
        <strain evidence="3 4">NIES-2499</strain>
    </source>
</reference>
<feature type="compositionally biased region" description="Low complexity" evidence="1">
    <location>
        <begin position="130"/>
        <end position="141"/>
    </location>
</feature>
<organism evidence="3 4">
    <name type="scientific">Chlamydomonas eustigma</name>
    <dbReference type="NCBI Taxonomy" id="1157962"/>
    <lineage>
        <taxon>Eukaryota</taxon>
        <taxon>Viridiplantae</taxon>
        <taxon>Chlorophyta</taxon>
        <taxon>core chlorophytes</taxon>
        <taxon>Chlorophyceae</taxon>
        <taxon>CS clade</taxon>
        <taxon>Chlamydomonadales</taxon>
        <taxon>Chlamydomonadaceae</taxon>
        <taxon>Chlamydomonas</taxon>
    </lineage>
</organism>
<feature type="region of interest" description="Disordered" evidence="1">
    <location>
        <begin position="1517"/>
        <end position="1569"/>
    </location>
</feature>
<dbReference type="Proteomes" id="UP000232323">
    <property type="component" value="Unassembled WGS sequence"/>
</dbReference>
<dbReference type="InterPro" id="IPR027831">
    <property type="entry name" value="DUF4485"/>
</dbReference>
<feature type="compositionally biased region" description="Polar residues" evidence="1">
    <location>
        <begin position="1433"/>
        <end position="1442"/>
    </location>
</feature>
<gene>
    <name evidence="3" type="ORF">CEUSTIGMA_g6315.t1</name>
</gene>
<dbReference type="Pfam" id="PF14846">
    <property type="entry name" value="DUF4485"/>
    <property type="match status" value="1"/>
</dbReference>
<evidence type="ECO:0000313" key="3">
    <source>
        <dbReference type="EMBL" id="GAX78876.1"/>
    </source>
</evidence>
<feature type="compositionally biased region" description="Polar residues" evidence="1">
    <location>
        <begin position="1400"/>
        <end position="1409"/>
    </location>
</feature>
<accession>A0A250X752</accession>
<dbReference type="EMBL" id="BEGY01000036">
    <property type="protein sequence ID" value="GAX78876.1"/>
    <property type="molecule type" value="Genomic_DNA"/>
</dbReference>
<feature type="compositionally biased region" description="Polar residues" evidence="1">
    <location>
        <begin position="545"/>
        <end position="555"/>
    </location>
</feature>
<name>A0A250X752_9CHLO</name>
<dbReference type="STRING" id="1157962.A0A250X752"/>
<sequence length="1801" mass="196196">MDELFTKTISKIQELVASSPLNRIVKVRIKAWITKLQEPTTNQVWKGNRNAHTNLLLRQLSCTGRLGSPFNSLPNEGPLPTLQHHHKYACMPALPRNRSTSPQPLQEHPKKRSASKRDSQMVKVPDQRASLLPSTHPSSSSERAIQNPQQDGHDVHNTTALQQRLLSLARTTEELRNWHFSAMMDRAHHAASELTYSTAPRDPPTRFHSASESRKTSSFDSRRSMKGWRDDGHQSQCPNTVTSSAMRHHKERGHSSSHSSPLYSLSSRLFVSPPPLSSHREPWIRRDSAYSHFIQRRRGRGSANNLLLESLYPENISEGGMLSQKVSVHSIPKHKIDICTRQPTHCDPSGAGRTSSLISTGVCYQPSPSHSTSSFSFSRLLNTDTTLTSALETNTSPQLIRPDRSRSPDPVRSKLLLDPKHIHSTPVLHQDAQLSRVWRSPAAQSTGSILRSPASSSKPALDSGGSRVSTHEKGTFQRSGSTSADSATNLSLPQLNTLQQTSRIGATNVCHSSHSPSSRLRVPMSPLYSTTLFKSMPTINNLTYQTISNSPSPASTLRDMPSRQTASPSLLPEPSRDPPLLSPVHREGRYERSWLPRTSLQEVRVNSRVGSPVQDSRSRHPSATERRYSRSAVVGLRRTGGILGTEASVARRWRRRSASAVPEGQNYDHGVNGGHLRLHEGSRYAQVAASLEVLQSSLNGNRGVLREGDAEGTLGTPTADWQQQTSGVNEEPIPHSPVAPSAVRLKVEFSPIRAVSSVRLRAVEDQRAVIELQLAEFEEHVLGLSKRLEKLWSLPSMCGSCGTGSTALASGSQAGPDQSEEQSWKMLKQCFLKLRQAIMLAQSYMGLGTAALLTQRARQAAVLQQQHAYPRNSRAQTPQLMRRRHATPVRRGGSSRKWSTSTSPVSRKLMSLISGRSPHSMNLVPSLQVPVDSAMALLEDEVSELAAALNRLSLATPMLKHAANSSAAVQSHLRAASELERVLLHDQREVVEAEVVREVSELLNACDVTVSRIRTAAGLPERGERLVEGDEAANITSVRNSVAPQTVKKSVDRSQAHNILPHALEIKQFYGQPVHYHLAPAAPFLHNNQMLKHRVSPLIRETPQTTGVSPLLPLDLSSILLRAASPRSQCYGGVKRPSVRADITVANRTSNSTNKGLSILDPWISQEAGADSLTNSIEESLATLLDERRTLSINPEPSLAGKTFLSAADHYMQSVPSSACGPSLSLNSASVAQLEAITAGSEQPSRHLPLPPSPAAQLPSVDLTGRPAVRLLPTALREQLLAAPGVTALSLGASSAAMGRLPPIRPEDLHSRVQAVPSITTRYNASVLPTINEFSVGLHPGVRSPATASQVPTEWPYEEVNAQGSSIQIGLVEQRSAEVPSPDQHTTTGGSSAAPCWQQHHITTDSNLQHSQPHPPGPSNPLHPSTDGLRQNGPFSVSSSLAESLRDAAAEEHARIERFHAQHENLLRESSINIMTQQQGVSSVGPAQQSMHTAHEFTADSQQSMYRVWADHSPEERVTSRVSLQQAPNTLKPTDMPLQDDRRESLASIPPAAQSRSSRHPVHTSFPTSGLGQAYQQISVAEADHQTVQMRLRDAERFNQEVLDGFHRLKTMLGLEPGLLHGGEGGAESSSYAQIHLPPRASEDFNSLQGMPRKQPSLSGSSYWALRRTLGLHPGHHTLGQNNDVAKVIQSHSSGLPLSPSHMHIHDSAVDARDQEYKSSEQLLSKLSMYIMPKERRASSAATPGQREASGVDPSIVATGKGGGVNLPSAGSGALHHKLTALHGDVLKLQLRVLAGLEKSD</sequence>
<feature type="domain" description="DUF4485" evidence="2">
    <location>
        <begin position="2"/>
        <end position="84"/>
    </location>
</feature>
<feature type="region of interest" description="Disordered" evidence="1">
    <location>
        <begin position="196"/>
        <end position="260"/>
    </location>
</feature>
<feature type="region of interest" description="Disordered" evidence="1">
    <location>
        <begin position="390"/>
        <end position="492"/>
    </location>
</feature>
<feature type="compositionally biased region" description="Polar residues" evidence="1">
    <location>
        <begin position="442"/>
        <end position="458"/>
    </location>
</feature>
<feature type="region of interest" description="Disordered" evidence="1">
    <location>
        <begin position="864"/>
        <end position="902"/>
    </location>
</feature>
<feature type="compositionally biased region" description="Polar residues" evidence="1">
    <location>
        <begin position="234"/>
        <end position="245"/>
    </location>
</feature>
<proteinExistence type="predicted"/>
<evidence type="ECO:0000256" key="1">
    <source>
        <dbReference type="SAM" id="MobiDB-lite"/>
    </source>
</evidence>
<dbReference type="OrthoDB" id="78101at2759"/>
<feature type="region of interest" description="Disordered" evidence="1">
    <location>
        <begin position="1736"/>
        <end position="1757"/>
    </location>
</feature>
<keyword evidence="4" id="KW-1185">Reference proteome</keyword>
<feature type="region of interest" description="Disordered" evidence="1">
    <location>
        <begin position="545"/>
        <end position="584"/>
    </location>
</feature>
<protein>
    <recommendedName>
        <fullName evidence="2">DUF4485 domain-containing protein</fullName>
    </recommendedName>
</protein>
<comment type="caution">
    <text evidence="3">The sequence shown here is derived from an EMBL/GenBank/DDBJ whole genome shotgun (WGS) entry which is preliminary data.</text>
</comment>
<dbReference type="PANTHER" id="PTHR18871:SF2">
    <property type="entry name" value="CENTROSOMAL PROTEIN OF 112 KDA"/>
    <property type="match status" value="1"/>
</dbReference>
<feature type="region of interest" description="Disordered" evidence="1">
    <location>
        <begin position="605"/>
        <end position="629"/>
    </location>
</feature>